<evidence type="ECO:0000313" key="1">
    <source>
        <dbReference type="EMBL" id="KAB8037076.1"/>
    </source>
</evidence>
<dbReference type="Gene3D" id="3.40.50.12780">
    <property type="entry name" value="N-terminal domain of ligase-like"/>
    <property type="match status" value="1"/>
</dbReference>
<dbReference type="OrthoDB" id="580775at2"/>
<proteinExistence type="predicted"/>
<dbReference type="InterPro" id="IPR042099">
    <property type="entry name" value="ANL_N_sf"/>
</dbReference>
<dbReference type="PANTHER" id="PTHR36932">
    <property type="entry name" value="CAPSULAR POLYSACCHARIDE BIOSYNTHESIS PROTEIN"/>
    <property type="match status" value="1"/>
</dbReference>
<accession>A0A6N6VQ40</accession>
<protein>
    <submittedName>
        <fullName evidence="1">AMP-binding protein</fullName>
    </submittedName>
</protein>
<dbReference type="SUPFAM" id="SSF56801">
    <property type="entry name" value="Acetyl-CoA synthetase-like"/>
    <property type="match status" value="1"/>
</dbReference>
<dbReference type="Proteomes" id="UP000437748">
    <property type="component" value="Unassembled WGS sequence"/>
</dbReference>
<dbReference type="PANTHER" id="PTHR36932:SF1">
    <property type="entry name" value="CAPSULAR POLYSACCHARIDE BIOSYNTHESIS PROTEIN"/>
    <property type="match status" value="1"/>
</dbReference>
<gene>
    <name evidence="1" type="ORF">GCL60_14700</name>
</gene>
<evidence type="ECO:0000313" key="2">
    <source>
        <dbReference type="Proteomes" id="UP000437748"/>
    </source>
</evidence>
<keyword evidence="2" id="KW-1185">Reference proteome</keyword>
<dbReference type="EMBL" id="WFLM01000005">
    <property type="protein sequence ID" value="KAB8037076.1"/>
    <property type="molecule type" value="Genomic_DNA"/>
</dbReference>
<organism evidence="1 2">
    <name type="scientific">Silvanigrella paludirubra</name>
    <dbReference type="NCBI Taxonomy" id="2499159"/>
    <lineage>
        <taxon>Bacteria</taxon>
        <taxon>Pseudomonadati</taxon>
        <taxon>Bdellovibrionota</taxon>
        <taxon>Oligoflexia</taxon>
        <taxon>Silvanigrellales</taxon>
        <taxon>Silvanigrellaceae</taxon>
        <taxon>Silvanigrella</taxon>
    </lineage>
</organism>
<sequence length="474" mass="54797">MLFIKTMIELLLIKFADFLSIFSIKLKYKLINILKIYKLRKIAKHAYHNSLFYKKIFNENGINEKNIAKITFESLPVIKKSDIINNYKDIICSKDINSNKIFESLIRSQTHELIDNKYNCVYTSGTSGVKLPVLYENRELKKIIFNNFINNAKPYKSLFSIKTRVVLLAVLETRTIASLVFRYAPVSVYNKKEISIKNPINEIINELNQFKPEMIIAYPGIFISLTKYKKEGLLKINPKKIYLSGEVLTDENLKLIKENFNSDIYNLYNCSECMNMAVRKNFGKFKLFNNLNHVEILDENNKPVPKGQIGKVVITNFVNLSQPLIRYELGDLALSSANENEAFSFEGIIGRKYRPIVFKNNNGEPIEIFTLTFYEIIAKSIEVVKAQILIGNNYFKISLVCDDIYLLNCELNVIKYLKQINSDDSITFEIEKLDDILPESNGKIPLIKFLDNYEEIPNILYNVLVTENANIVLN</sequence>
<reference evidence="1 2" key="1">
    <citation type="submission" date="2019-10" db="EMBL/GenBank/DDBJ databases">
        <title>New species of Slilvanegrellaceae.</title>
        <authorList>
            <person name="Pitt A."/>
            <person name="Hahn M.W."/>
        </authorList>
    </citation>
    <scope>NUCLEOTIDE SEQUENCE [LARGE SCALE GENOMIC DNA]</scope>
    <source>
        <strain evidence="1 2">SP-Ram-0.45-NSY-1</strain>
    </source>
</reference>
<comment type="caution">
    <text evidence="1">The sequence shown here is derived from an EMBL/GenBank/DDBJ whole genome shotgun (WGS) entry which is preliminary data.</text>
</comment>
<dbReference type="InterPro" id="IPR053158">
    <property type="entry name" value="CapK_Type1_Caps_Biosynth"/>
</dbReference>
<name>A0A6N6VQ40_9BACT</name>
<dbReference type="AlphaFoldDB" id="A0A6N6VQ40"/>
<dbReference type="RefSeq" id="WP_153421493.1">
    <property type="nucleotide sequence ID" value="NZ_WFLM01000005.1"/>
</dbReference>